<evidence type="ECO:0000313" key="6">
    <source>
        <dbReference type="EMBL" id="CAD6442792.1"/>
    </source>
</evidence>
<organism evidence="6 7">
    <name type="scientific">Sclerotinia trifoliorum</name>
    <dbReference type="NCBI Taxonomy" id="28548"/>
    <lineage>
        <taxon>Eukaryota</taxon>
        <taxon>Fungi</taxon>
        <taxon>Dikarya</taxon>
        <taxon>Ascomycota</taxon>
        <taxon>Pezizomycotina</taxon>
        <taxon>Leotiomycetes</taxon>
        <taxon>Helotiales</taxon>
        <taxon>Sclerotiniaceae</taxon>
        <taxon>Sclerotinia</taxon>
    </lineage>
</organism>
<evidence type="ECO:0000256" key="2">
    <source>
        <dbReference type="ARBA" id="ARBA00023008"/>
    </source>
</evidence>
<feature type="domain" description="Tyrosinase copper-binding" evidence="5">
    <location>
        <begin position="293"/>
        <end position="304"/>
    </location>
</feature>
<evidence type="ECO:0000259" key="4">
    <source>
        <dbReference type="PROSITE" id="PS00497"/>
    </source>
</evidence>
<accession>A0A8H2VQV0</accession>
<dbReference type="PROSITE" id="PS00497">
    <property type="entry name" value="TYROSINASE_1"/>
    <property type="match status" value="1"/>
</dbReference>
<dbReference type="GO" id="GO:0016491">
    <property type="term" value="F:oxidoreductase activity"/>
    <property type="evidence" value="ECO:0007669"/>
    <property type="project" value="InterPro"/>
</dbReference>
<evidence type="ECO:0000256" key="3">
    <source>
        <dbReference type="SAM" id="Phobius"/>
    </source>
</evidence>
<keyword evidence="3" id="KW-0812">Transmembrane</keyword>
<keyword evidence="3" id="KW-0472">Membrane</keyword>
<keyword evidence="7" id="KW-1185">Reference proteome</keyword>
<dbReference type="InterPro" id="IPR002227">
    <property type="entry name" value="Tyrosinase_Cu-bd"/>
</dbReference>
<dbReference type="Gene3D" id="1.10.1280.10">
    <property type="entry name" value="Di-copper center containing domain from catechol oxidase"/>
    <property type="match status" value="1"/>
</dbReference>
<gene>
    <name evidence="6" type="ORF">SCLTRI_LOCUS2584</name>
</gene>
<reference evidence="6" key="1">
    <citation type="submission" date="2020-10" db="EMBL/GenBank/DDBJ databases">
        <authorList>
            <person name="Kusch S."/>
        </authorList>
    </citation>
    <scope>NUCLEOTIDE SEQUENCE</scope>
    <source>
        <strain evidence="6">SwB9</strain>
    </source>
</reference>
<name>A0A8H2VQV0_9HELO</name>
<evidence type="ECO:0000259" key="5">
    <source>
        <dbReference type="PROSITE" id="PS00498"/>
    </source>
</evidence>
<dbReference type="PANTHER" id="PTHR11474:SF126">
    <property type="entry name" value="TYROSINASE-LIKE PROTEIN TYR-1-RELATED"/>
    <property type="match status" value="1"/>
</dbReference>
<proteinExistence type="predicted"/>
<dbReference type="EMBL" id="CAJHIA010000009">
    <property type="protein sequence ID" value="CAD6442792.1"/>
    <property type="molecule type" value="Genomic_DNA"/>
</dbReference>
<dbReference type="InterPro" id="IPR008922">
    <property type="entry name" value="Di-copper_centre_dom_sf"/>
</dbReference>
<feature type="transmembrane region" description="Helical" evidence="3">
    <location>
        <begin position="43"/>
        <end position="66"/>
    </location>
</feature>
<dbReference type="GO" id="GO:0046872">
    <property type="term" value="F:metal ion binding"/>
    <property type="evidence" value="ECO:0007669"/>
    <property type="project" value="UniProtKB-KW"/>
</dbReference>
<dbReference type="PANTHER" id="PTHR11474">
    <property type="entry name" value="TYROSINASE FAMILY MEMBER"/>
    <property type="match status" value="1"/>
</dbReference>
<sequence length="359" mass="41441">MAFDFRLPSSSALQPTTGFEFDGKSKSRQLFLTSERSGFSKSALLLIVAPFFFVAAILYTSFLGGLGQRPGIVIEKSPSCKNPIVRREWRTLSVTEKHTYLKAVQCLWEQPSRIGLNHSLYEDFPWVHSRMGNFSHNTPAFIAWHRYFLNIYERTLQEQCGYSGHLAYWDWSLDWEDMTKSPIWDSTTGFGGNGNKDSDRSVGYGHCITDGPFANRTLLYFGAEYGAHCLSRGFIHGDHLRAVFGLKVQPEALEAVLLESDYESFNLKLEEGPHNAIPRAIRGDFLRVTAPNDPVFFLHHTQLDRMWWQWQQRDPQRRLFQYSRDSHVINEMFKFGDFAPDRKVSDIMSTETALLCYRY</sequence>
<feature type="domain" description="Tyrosinase copper-binding" evidence="4">
    <location>
        <begin position="136"/>
        <end position="153"/>
    </location>
</feature>
<keyword evidence="1" id="KW-0479">Metal-binding</keyword>
<evidence type="ECO:0000256" key="1">
    <source>
        <dbReference type="ARBA" id="ARBA00022723"/>
    </source>
</evidence>
<keyword evidence="3" id="KW-1133">Transmembrane helix</keyword>
<dbReference type="PROSITE" id="PS00498">
    <property type="entry name" value="TYROSINASE_2"/>
    <property type="match status" value="1"/>
</dbReference>
<dbReference type="Pfam" id="PF00264">
    <property type="entry name" value="Tyrosinase"/>
    <property type="match status" value="1"/>
</dbReference>
<dbReference type="PRINTS" id="PR00092">
    <property type="entry name" value="TYROSINASE"/>
</dbReference>
<dbReference type="Proteomes" id="UP000624404">
    <property type="component" value="Unassembled WGS sequence"/>
</dbReference>
<comment type="caution">
    <text evidence="6">The sequence shown here is derived from an EMBL/GenBank/DDBJ whole genome shotgun (WGS) entry which is preliminary data.</text>
</comment>
<dbReference type="AlphaFoldDB" id="A0A8H2VQV0"/>
<dbReference type="SUPFAM" id="SSF48056">
    <property type="entry name" value="Di-copper centre-containing domain"/>
    <property type="match status" value="1"/>
</dbReference>
<evidence type="ECO:0000313" key="7">
    <source>
        <dbReference type="Proteomes" id="UP000624404"/>
    </source>
</evidence>
<dbReference type="OrthoDB" id="6132182at2759"/>
<dbReference type="InterPro" id="IPR050316">
    <property type="entry name" value="Tyrosinase/Hemocyanin"/>
</dbReference>
<keyword evidence="2" id="KW-0186">Copper</keyword>
<protein>
    <submittedName>
        <fullName evidence="6">2d33d938-1230-4a59-9b30-9b90f88d4d87</fullName>
    </submittedName>
</protein>